<keyword evidence="1 2" id="KW-0732">Signal</keyword>
<proteinExistence type="predicted"/>
<dbReference type="RefSeq" id="WP_321535067.1">
    <property type="nucleotide sequence ID" value="NZ_JARGDL010000003.1"/>
</dbReference>
<evidence type="ECO:0000313" key="3">
    <source>
        <dbReference type="EMBL" id="MDF1611301.1"/>
    </source>
</evidence>
<dbReference type="Gene3D" id="2.50.20.10">
    <property type="entry name" value="Lipoprotein localisation LolA/LolB/LppX"/>
    <property type="match status" value="1"/>
</dbReference>
<evidence type="ECO:0000256" key="2">
    <source>
        <dbReference type="SAM" id="SignalP"/>
    </source>
</evidence>
<dbReference type="SUPFAM" id="SSF89392">
    <property type="entry name" value="Prokaryotic lipoproteins and lipoprotein localization factors"/>
    <property type="match status" value="1"/>
</dbReference>
<organism evidence="3 4">
    <name type="scientific">Stygiobacter electus</name>
    <dbReference type="NCBI Taxonomy" id="3032292"/>
    <lineage>
        <taxon>Bacteria</taxon>
        <taxon>Pseudomonadati</taxon>
        <taxon>Ignavibacteriota</taxon>
        <taxon>Ignavibacteria</taxon>
        <taxon>Ignavibacteriales</taxon>
        <taxon>Melioribacteraceae</taxon>
        <taxon>Stygiobacter</taxon>
    </lineage>
</organism>
<evidence type="ECO:0000313" key="4">
    <source>
        <dbReference type="Proteomes" id="UP001221302"/>
    </source>
</evidence>
<reference evidence="3" key="1">
    <citation type="submission" date="2023-03" db="EMBL/GenBank/DDBJ databases">
        <title>Stygiobacter electus gen. nov., sp. nov., facultatively anaerobic thermotolerant bacterium of the class Ignavibacteria from a well of Yessentuki mineral water deposit.</title>
        <authorList>
            <person name="Podosokorskaya O.A."/>
            <person name="Elcheninov A.G."/>
            <person name="Petrova N.F."/>
            <person name="Zavarzina D.G."/>
            <person name="Kublanov I.V."/>
            <person name="Merkel A.Y."/>
        </authorList>
    </citation>
    <scope>NUCLEOTIDE SEQUENCE</scope>
    <source>
        <strain evidence="3">09-Me</strain>
    </source>
</reference>
<dbReference type="Proteomes" id="UP001221302">
    <property type="component" value="Unassembled WGS sequence"/>
</dbReference>
<comment type="caution">
    <text evidence="3">The sequence shown here is derived from an EMBL/GenBank/DDBJ whole genome shotgun (WGS) entry which is preliminary data.</text>
</comment>
<name>A0AAE3NWE7_9BACT</name>
<evidence type="ECO:0008006" key="5">
    <source>
        <dbReference type="Google" id="ProtNLM"/>
    </source>
</evidence>
<keyword evidence="4" id="KW-1185">Reference proteome</keyword>
<dbReference type="InterPro" id="IPR029046">
    <property type="entry name" value="LolA/LolB/LppX"/>
</dbReference>
<dbReference type="EMBL" id="JARGDL010000003">
    <property type="protein sequence ID" value="MDF1611301.1"/>
    <property type="molecule type" value="Genomic_DNA"/>
</dbReference>
<feature type="chain" id="PRO_5041931732" description="Outer membrane lipoprotein carrier protein LolA" evidence="2">
    <location>
        <begin position="19"/>
        <end position="231"/>
    </location>
</feature>
<accession>A0AAE3NWE7</accession>
<gene>
    <name evidence="3" type="ORF">P0M35_04000</name>
</gene>
<sequence length="231" mass="26837">MRILFNIFLLLSFTFAQTKNSDNILKQVKNKFNLVKDYQADVIVKLEMEAVKVPDTKAKVYFKQPNKYKIESDGFAMLPKQSMNFSPAQLLQGDFTSVYVRSEKIDNQNFDVIKLIPNSDTTDIILSTMWINSRKNIIHKVETTTKRGGTVQIDFIYDDKFIPLPIELKFSFNLGEVKTRNQIEKKENQQQRIPTSMRVRGSVTMKYSNYKINVGLPDKLFDEKKNKSNSK</sequence>
<dbReference type="AlphaFoldDB" id="A0AAE3NWE7"/>
<feature type="signal peptide" evidence="2">
    <location>
        <begin position="1"/>
        <end position="18"/>
    </location>
</feature>
<evidence type="ECO:0000256" key="1">
    <source>
        <dbReference type="ARBA" id="ARBA00022729"/>
    </source>
</evidence>
<protein>
    <recommendedName>
        <fullName evidence="5">Outer membrane lipoprotein carrier protein LolA</fullName>
    </recommendedName>
</protein>